<name>Q16UP7_AEDAE</name>
<gene>
    <name evidence="1" type="ORF">AaeL_AAEL009834</name>
</gene>
<organism evidence="1 2">
    <name type="scientific">Aedes aegypti</name>
    <name type="common">Yellowfever mosquito</name>
    <name type="synonym">Culex aegypti</name>
    <dbReference type="NCBI Taxonomy" id="7159"/>
    <lineage>
        <taxon>Eukaryota</taxon>
        <taxon>Metazoa</taxon>
        <taxon>Ecdysozoa</taxon>
        <taxon>Arthropoda</taxon>
        <taxon>Hexapoda</taxon>
        <taxon>Insecta</taxon>
        <taxon>Pterygota</taxon>
        <taxon>Neoptera</taxon>
        <taxon>Endopterygota</taxon>
        <taxon>Diptera</taxon>
        <taxon>Nematocera</taxon>
        <taxon>Culicoidea</taxon>
        <taxon>Culicidae</taxon>
        <taxon>Culicinae</taxon>
        <taxon>Aedini</taxon>
        <taxon>Aedes</taxon>
        <taxon>Stegomyia</taxon>
    </lineage>
</organism>
<evidence type="ECO:0000313" key="1">
    <source>
        <dbReference type="EMBL" id="EAT38233.1"/>
    </source>
</evidence>
<reference evidence="1" key="2">
    <citation type="journal article" date="2007" name="Science">
        <title>Genome sequence of Aedes aegypti, a major arbovirus vector.</title>
        <authorList>
            <person name="Nene V."/>
            <person name="Wortman J.R."/>
            <person name="Lawson D."/>
            <person name="Haas B."/>
            <person name="Kodira C."/>
            <person name="Tu Z.J."/>
            <person name="Loftus B."/>
            <person name="Xi Z."/>
            <person name="Megy K."/>
            <person name="Grabherr M."/>
            <person name="Ren Q."/>
            <person name="Zdobnov E.M."/>
            <person name="Lobo N.F."/>
            <person name="Campbell K.S."/>
            <person name="Brown S.E."/>
            <person name="Bonaldo M.F."/>
            <person name="Zhu J."/>
            <person name="Sinkins S.P."/>
            <person name="Hogenkamp D.G."/>
            <person name="Amedeo P."/>
            <person name="Arensburger P."/>
            <person name="Atkinson P.W."/>
            <person name="Bidwell S."/>
            <person name="Biedler J."/>
            <person name="Birney E."/>
            <person name="Bruggner R.V."/>
            <person name="Costas J."/>
            <person name="Coy M.R."/>
            <person name="Crabtree J."/>
            <person name="Crawford M."/>
            <person name="Debruyn B."/>
            <person name="Decaprio D."/>
            <person name="Eiglmeier K."/>
            <person name="Eisenstadt E."/>
            <person name="El-Dorry H."/>
            <person name="Gelbart W.M."/>
            <person name="Gomes S.L."/>
            <person name="Hammond M."/>
            <person name="Hannick L.I."/>
            <person name="Hogan J.R."/>
            <person name="Holmes M.H."/>
            <person name="Jaffe D."/>
            <person name="Johnston J.S."/>
            <person name="Kennedy R.C."/>
            <person name="Koo H."/>
            <person name="Kravitz S."/>
            <person name="Kriventseva E.V."/>
            <person name="Kulp D."/>
            <person name="Labutti K."/>
            <person name="Lee E."/>
            <person name="Li S."/>
            <person name="Lovin D.D."/>
            <person name="Mao C."/>
            <person name="Mauceli E."/>
            <person name="Menck C.F."/>
            <person name="Miller J.R."/>
            <person name="Montgomery P."/>
            <person name="Mori A."/>
            <person name="Nascimento A.L."/>
            <person name="Naveira H.F."/>
            <person name="Nusbaum C."/>
            <person name="O'leary S."/>
            <person name="Orvis J."/>
            <person name="Pertea M."/>
            <person name="Quesneville H."/>
            <person name="Reidenbach K.R."/>
            <person name="Rogers Y.H."/>
            <person name="Roth C.W."/>
            <person name="Schneider J.R."/>
            <person name="Schatz M."/>
            <person name="Shumway M."/>
            <person name="Stanke M."/>
            <person name="Stinson E.O."/>
            <person name="Tubio J.M."/>
            <person name="Vanzee J.P."/>
            <person name="Verjovski-Almeida S."/>
            <person name="Werner D."/>
            <person name="White O."/>
            <person name="Wyder S."/>
            <person name="Zeng Q."/>
            <person name="Zhao Q."/>
            <person name="Zhao Y."/>
            <person name="Hill C.A."/>
            <person name="Raikhel A.S."/>
            <person name="Soares M.B."/>
            <person name="Knudson D.L."/>
            <person name="Lee N.H."/>
            <person name="Galagan J."/>
            <person name="Salzberg S.L."/>
            <person name="Paulsen I.T."/>
            <person name="Dimopoulos G."/>
            <person name="Collins F.H."/>
            <person name="Birren B."/>
            <person name="Fraser-Liggett C.M."/>
            <person name="Severson D.W."/>
        </authorList>
    </citation>
    <scope>NUCLEOTIDE SEQUENCE [LARGE SCALE GENOMIC DNA]</scope>
    <source>
        <strain evidence="1">Liverpool</strain>
    </source>
</reference>
<sequence>MVITVKSMKVVTCLCGTFHSRTEKQALLIPPATLRELLTLPNFQVSNKPQYRQ</sequence>
<dbReference type="HOGENOM" id="CLU_3070499_0_0_1"/>
<dbReference type="AlphaFoldDB" id="Q16UP7"/>
<reference evidence="1" key="1">
    <citation type="submission" date="2005-10" db="EMBL/GenBank/DDBJ databases">
        <authorList>
            <person name="Loftus B.J."/>
            <person name="Nene V.M."/>
            <person name="Hannick L.I."/>
            <person name="Bidwell S."/>
            <person name="Haas B."/>
            <person name="Amedeo P."/>
            <person name="Orvis J."/>
            <person name="Wortman J.R."/>
            <person name="White O.R."/>
            <person name="Salzberg S."/>
            <person name="Shumway M."/>
            <person name="Koo H."/>
            <person name="Zhao Y."/>
            <person name="Holmes M."/>
            <person name="Miller J."/>
            <person name="Schatz M."/>
            <person name="Pop M."/>
            <person name="Pai G."/>
            <person name="Utterback T."/>
            <person name="Rogers Y.-H."/>
            <person name="Kravitz S."/>
            <person name="Fraser C.M."/>
        </authorList>
    </citation>
    <scope>NUCLEOTIDE SEQUENCE</scope>
    <source>
        <strain evidence="1">Liverpool</strain>
    </source>
</reference>
<protein>
    <submittedName>
        <fullName evidence="1">AAEL009834-PA</fullName>
    </submittedName>
</protein>
<evidence type="ECO:0000313" key="2">
    <source>
        <dbReference type="Proteomes" id="UP000682892"/>
    </source>
</evidence>
<proteinExistence type="predicted"/>
<dbReference type="Proteomes" id="UP000682892">
    <property type="component" value="Unassembled WGS sequence"/>
</dbReference>
<accession>Q16UP7</accession>
<dbReference type="EMBL" id="CH477617">
    <property type="protein sequence ID" value="EAT38233.1"/>
    <property type="molecule type" value="Genomic_DNA"/>
</dbReference>
<reference evidence="1" key="3">
    <citation type="submission" date="2012-09" db="EMBL/GenBank/DDBJ databases">
        <authorList>
            <consortium name="VectorBase"/>
        </authorList>
    </citation>
    <scope>NUCLEOTIDE SEQUENCE</scope>
    <source>
        <strain evidence="1">Liverpool</strain>
    </source>
</reference>
<dbReference type="PaxDb" id="7159-AAEL009834-PA"/>